<dbReference type="AlphaFoldDB" id="A0AAW1X3R8"/>
<proteinExistence type="predicted"/>
<organism evidence="1 2">
    <name type="scientific">Rubus argutus</name>
    <name type="common">Southern blackberry</name>
    <dbReference type="NCBI Taxonomy" id="59490"/>
    <lineage>
        <taxon>Eukaryota</taxon>
        <taxon>Viridiplantae</taxon>
        <taxon>Streptophyta</taxon>
        <taxon>Embryophyta</taxon>
        <taxon>Tracheophyta</taxon>
        <taxon>Spermatophyta</taxon>
        <taxon>Magnoliopsida</taxon>
        <taxon>eudicotyledons</taxon>
        <taxon>Gunneridae</taxon>
        <taxon>Pentapetalae</taxon>
        <taxon>rosids</taxon>
        <taxon>fabids</taxon>
        <taxon>Rosales</taxon>
        <taxon>Rosaceae</taxon>
        <taxon>Rosoideae</taxon>
        <taxon>Rosoideae incertae sedis</taxon>
        <taxon>Rubus</taxon>
    </lineage>
</organism>
<protein>
    <submittedName>
        <fullName evidence="1">Uncharacterized protein</fullName>
    </submittedName>
</protein>
<sequence length="193" mass="21221">MLSHRELSSPPLGPTNSAIPFTIQRQPLHLPFIIQLQFKAPAFTSSSKPWQAAHATIISLLRASSAEPSTITATEKSSVLKFVLDSTYQTQITPSSAPTATQAEPVLSVSLLVLCRRQICTIRLIPAHHRSTKQLPTTKPASMRPQFRRRCDLRAQPSPTLDLVVVPSSSNVVFEVEMLDCYQGKSTMGNEQS</sequence>
<evidence type="ECO:0000313" key="2">
    <source>
        <dbReference type="Proteomes" id="UP001457282"/>
    </source>
</evidence>
<evidence type="ECO:0000313" key="1">
    <source>
        <dbReference type="EMBL" id="KAK9931114.1"/>
    </source>
</evidence>
<comment type="caution">
    <text evidence="1">The sequence shown here is derived from an EMBL/GenBank/DDBJ whole genome shotgun (WGS) entry which is preliminary data.</text>
</comment>
<reference evidence="1 2" key="1">
    <citation type="journal article" date="2023" name="G3 (Bethesda)">
        <title>A chromosome-length genome assembly and annotation of blackberry (Rubus argutus, cv. 'Hillquist').</title>
        <authorList>
            <person name="Bruna T."/>
            <person name="Aryal R."/>
            <person name="Dudchenko O."/>
            <person name="Sargent D.J."/>
            <person name="Mead D."/>
            <person name="Buti M."/>
            <person name="Cavallini A."/>
            <person name="Hytonen T."/>
            <person name="Andres J."/>
            <person name="Pham M."/>
            <person name="Weisz D."/>
            <person name="Mascagni F."/>
            <person name="Usai G."/>
            <person name="Natali L."/>
            <person name="Bassil N."/>
            <person name="Fernandez G.E."/>
            <person name="Lomsadze A."/>
            <person name="Armour M."/>
            <person name="Olukolu B."/>
            <person name="Poorten T."/>
            <person name="Britton C."/>
            <person name="Davik J."/>
            <person name="Ashrafi H."/>
            <person name="Aiden E.L."/>
            <person name="Borodovsky M."/>
            <person name="Worthington M."/>
        </authorList>
    </citation>
    <scope>NUCLEOTIDE SEQUENCE [LARGE SCALE GENOMIC DNA]</scope>
    <source>
        <strain evidence="1">PI 553951</strain>
    </source>
</reference>
<gene>
    <name evidence="1" type="ORF">M0R45_018409</name>
</gene>
<dbReference type="Proteomes" id="UP001457282">
    <property type="component" value="Unassembled WGS sequence"/>
</dbReference>
<name>A0AAW1X3R8_RUBAR</name>
<keyword evidence="2" id="KW-1185">Reference proteome</keyword>
<dbReference type="EMBL" id="JBEDUW010000004">
    <property type="protein sequence ID" value="KAK9931114.1"/>
    <property type="molecule type" value="Genomic_DNA"/>
</dbReference>
<accession>A0AAW1X3R8</accession>